<accession>A0A7Y9NRE1</accession>
<dbReference type="EMBL" id="JACCCV010000003">
    <property type="protein sequence ID" value="NYF54154.1"/>
    <property type="molecule type" value="Genomic_DNA"/>
</dbReference>
<reference evidence="2 3" key="1">
    <citation type="submission" date="2020-07" db="EMBL/GenBank/DDBJ databases">
        <title>Genomic Encyclopedia of Type Strains, Phase IV (KMG-V): Genome sequencing to study the core and pangenomes of soil and plant-associated prokaryotes.</title>
        <authorList>
            <person name="Whitman W."/>
        </authorList>
    </citation>
    <scope>NUCLEOTIDE SEQUENCE [LARGE SCALE GENOMIC DNA]</scope>
    <source>
        <strain evidence="2 3">M8UP30</strain>
    </source>
</reference>
<evidence type="ECO:0000256" key="1">
    <source>
        <dbReference type="SAM" id="MobiDB-lite"/>
    </source>
</evidence>
<dbReference type="AlphaFoldDB" id="A0A7Y9NRE1"/>
<proteinExistence type="predicted"/>
<feature type="region of interest" description="Disordered" evidence="1">
    <location>
        <begin position="30"/>
        <end position="50"/>
    </location>
</feature>
<evidence type="ECO:0000313" key="2">
    <source>
        <dbReference type="EMBL" id="NYF54154.1"/>
    </source>
</evidence>
<name>A0A7Y9NRE1_9BACT</name>
<comment type="caution">
    <text evidence="2">The sequence shown here is derived from an EMBL/GenBank/DDBJ whole genome shotgun (WGS) entry which is preliminary data.</text>
</comment>
<gene>
    <name evidence="2" type="ORF">HDF12_004576</name>
</gene>
<organism evidence="2 3">
    <name type="scientific">Tunturiibacter lichenicola</name>
    <dbReference type="NCBI Taxonomy" id="2051959"/>
    <lineage>
        <taxon>Bacteria</taxon>
        <taxon>Pseudomonadati</taxon>
        <taxon>Acidobacteriota</taxon>
        <taxon>Terriglobia</taxon>
        <taxon>Terriglobales</taxon>
        <taxon>Acidobacteriaceae</taxon>
        <taxon>Tunturiibacter</taxon>
    </lineage>
</organism>
<dbReference type="Proteomes" id="UP000534186">
    <property type="component" value="Unassembled WGS sequence"/>
</dbReference>
<protein>
    <submittedName>
        <fullName evidence="2">Uncharacterized protein</fullName>
    </submittedName>
</protein>
<evidence type="ECO:0000313" key="3">
    <source>
        <dbReference type="Proteomes" id="UP000534186"/>
    </source>
</evidence>
<sequence>MIWFDVAVTLLLTLRMVLFGPTLPRLLDPENDSSSLVGNKGGGEPLGCRGEKDESLLSEIGLPIMGVLQLHIHVMPDLKGPR</sequence>